<dbReference type="EMBL" id="AP026382">
    <property type="protein sequence ID" value="BDN97310.1"/>
    <property type="molecule type" value="Genomic_DNA"/>
</dbReference>
<dbReference type="Proteomes" id="UP001058317">
    <property type="component" value="Chromosome"/>
</dbReference>
<sequence length="46" mass="5704">MTDRADKFVSDFCSETGYDRAQQNQMMSEMFYKWSDYVEKHKKRER</sequence>
<accession>A0AAD1L1Y5</accession>
<protein>
    <submittedName>
        <fullName evidence="1">Uncharacterized protein</fullName>
    </submittedName>
</protein>
<organism evidence="1 2">
    <name type="scientific">Citrobacter braakii</name>
    <dbReference type="NCBI Taxonomy" id="57706"/>
    <lineage>
        <taxon>Bacteria</taxon>
        <taxon>Pseudomonadati</taxon>
        <taxon>Pseudomonadota</taxon>
        <taxon>Gammaproteobacteria</taxon>
        <taxon>Enterobacterales</taxon>
        <taxon>Enterobacteriaceae</taxon>
        <taxon>Citrobacter</taxon>
        <taxon>Citrobacter freundii complex</taxon>
    </lineage>
</organism>
<proteinExistence type="predicted"/>
<name>A0AAD1L1Y5_CITBR</name>
<dbReference type="AlphaFoldDB" id="A0AAD1L1Y5"/>
<evidence type="ECO:0000313" key="1">
    <source>
        <dbReference type="EMBL" id="BDN97310.1"/>
    </source>
</evidence>
<reference evidence="1" key="1">
    <citation type="submission" date="2022-07" db="EMBL/GenBank/DDBJ databases">
        <title>Complete genome sequence of carbapenem-resistant Citrobacter spp. in Japan.</title>
        <authorList>
            <person name="Maehana S."/>
            <person name="Suzuki M."/>
            <person name="Kitasato H."/>
        </authorList>
    </citation>
    <scope>NUCLEOTIDE SEQUENCE</scope>
    <source>
        <strain evidence="1">KAM621</strain>
    </source>
</reference>
<evidence type="ECO:0000313" key="2">
    <source>
        <dbReference type="Proteomes" id="UP001058317"/>
    </source>
</evidence>
<gene>
    <name evidence="1" type="ORF">KAM621c_24150</name>
</gene>